<dbReference type="GO" id="GO:0005524">
    <property type="term" value="F:ATP binding"/>
    <property type="evidence" value="ECO:0007669"/>
    <property type="project" value="UniProtKB-KW"/>
</dbReference>
<comment type="catalytic activity">
    <reaction evidence="1">
        <text>ATP + protein L-histidine = ADP + protein N-phospho-L-histidine.</text>
        <dbReference type="EC" id="2.7.13.3"/>
    </reaction>
</comment>
<keyword evidence="9" id="KW-0472">Membrane</keyword>
<feature type="transmembrane region" description="Helical" evidence="9">
    <location>
        <begin position="83"/>
        <end position="105"/>
    </location>
</feature>
<keyword evidence="7" id="KW-0067">ATP-binding</keyword>
<dbReference type="PANTHER" id="PTHR24421:SF10">
    <property type="entry name" value="NITRATE_NITRITE SENSOR PROTEIN NARQ"/>
    <property type="match status" value="1"/>
</dbReference>
<dbReference type="Gene3D" id="3.30.565.10">
    <property type="entry name" value="Histidine kinase-like ATPase, C-terminal domain"/>
    <property type="match status" value="1"/>
</dbReference>
<sequence>MTATTKKNRWWSILAQTVAISAMMFTGFLVSMLAILTAPENFADVAQMELSDLGAIRFLIAILLLLFIPWYRKIPLVLMIAGGFYAVIIQGDPYVMAIGLTVWMVRAEHRWQWIVAGASLFGIVINIGWHILALLRMPDGAAAQAYIVAVLTVGFLAVAIVLATSILTRQRRRIEQADATVEAVEHDRDTISTQMTRQTEREHLAREVHDTLAQRLTALSLQTGQMQNQLAQYPDADLSTALKATKQYSDQALRDLRNLVSTLREHGEEETAVPSVAPDGFHDLKRLFDDASDQGLVLYPLIVLNGYDTAPDELQRAVVRITQEALTNVMRHSPDQTVQLRFEGQPGEGLLMEFMNRRDTQAQFDGGSGTGVLGITERAALLGGNAHAEFLPEHFRLTVRLPWFQEPTAQ</sequence>
<dbReference type="InterPro" id="IPR036890">
    <property type="entry name" value="HATPase_C_sf"/>
</dbReference>
<dbReference type="GO" id="GO:0046983">
    <property type="term" value="F:protein dimerization activity"/>
    <property type="evidence" value="ECO:0007669"/>
    <property type="project" value="InterPro"/>
</dbReference>
<keyword evidence="9" id="KW-1133">Transmembrane helix</keyword>
<dbReference type="Gene3D" id="1.20.5.1930">
    <property type="match status" value="1"/>
</dbReference>
<keyword evidence="9" id="KW-0812">Transmembrane</keyword>
<dbReference type="RefSeq" id="WP_303905476.1">
    <property type="nucleotide sequence ID" value="NZ_DYXC01000084.1"/>
</dbReference>
<gene>
    <name evidence="11" type="ORF">K8V32_07900</name>
</gene>
<evidence type="ECO:0000256" key="7">
    <source>
        <dbReference type="ARBA" id="ARBA00022840"/>
    </source>
</evidence>
<dbReference type="GO" id="GO:0016020">
    <property type="term" value="C:membrane"/>
    <property type="evidence" value="ECO:0007669"/>
    <property type="project" value="InterPro"/>
</dbReference>
<evidence type="ECO:0000259" key="10">
    <source>
        <dbReference type="Pfam" id="PF07730"/>
    </source>
</evidence>
<dbReference type="CDD" id="cd16917">
    <property type="entry name" value="HATPase_UhpB-NarQ-NarX-like"/>
    <property type="match status" value="1"/>
</dbReference>
<dbReference type="AlphaFoldDB" id="A0A921FM51"/>
<keyword evidence="3" id="KW-0597">Phosphoprotein</keyword>
<feature type="transmembrane region" description="Helical" evidence="9">
    <location>
        <begin position="12"/>
        <end position="35"/>
    </location>
</feature>
<evidence type="ECO:0000256" key="8">
    <source>
        <dbReference type="ARBA" id="ARBA00023012"/>
    </source>
</evidence>
<dbReference type="EC" id="2.7.13.3" evidence="2"/>
<keyword evidence="4" id="KW-0808">Transferase</keyword>
<evidence type="ECO:0000256" key="5">
    <source>
        <dbReference type="ARBA" id="ARBA00022741"/>
    </source>
</evidence>
<organism evidence="11 12">
    <name type="scientific">Enteractinococcus helveticum</name>
    <dbReference type="NCBI Taxonomy" id="1837282"/>
    <lineage>
        <taxon>Bacteria</taxon>
        <taxon>Bacillati</taxon>
        <taxon>Actinomycetota</taxon>
        <taxon>Actinomycetes</taxon>
        <taxon>Micrococcales</taxon>
        <taxon>Micrococcaceae</taxon>
    </lineage>
</organism>
<evidence type="ECO:0000256" key="6">
    <source>
        <dbReference type="ARBA" id="ARBA00022777"/>
    </source>
</evidence>
<feature type="transmembrane region" description="Helical" evidence="9">
    <location>
        <begin position="55"/>
        <end position="71"/>
    </location>
</feature>
<evidence type="ECO:0000313" key="11">
    <source>
        <dbReference type="EMBL" id="HJF14715.1"/>
    </source>
</evidence>
<evidence type="ECO:0000256" key="9">
    <source>
        <dbReference type="SAM" id="Phobius"/>
    </source>
</evidence>
<evidence type="ECO:0000256" key="3">
    <source>
        <dbReference type="ARBA" id="ARBA00022553"/>
    </source>
</evidence>
<feature type="transmembrane region" description="Helical" evidence="9">
    <location>
        <begin position="145"/>
        <end position="167"/>
    </location>
</feature>
<evidence type="ECO:0000313" key="12">
    <source>
        <dbReference type="Proteomes" id="UP000703315"/>
    </source>
</evidence>
<evidence type="ECO:0000256" key="2">
    <source>
        <dbReference type="ARBA" id="ARBA00012438"/>
    </source>
</evidence>
<name>A0A921FM51_9MICC</name>
<reference evidence="11" key="1">
    <citation type="journal article" date="2021" name="PeerJ">
        <title>Extensive microbial diversity within the chicken gut microbiome revealed by metagenomics and culture.</title>
        <authorList>
            <person name="Gilroy R."/>
            <person name="Ravi A."/>
            <person name="Getino M."/>
            <person name="Pursley I."/>
            <person name="Horton D.L."/>
            <person name="Alikhan N.F."/>
            <person name="Baker D."/>
            <person name="Gharbi K."/>
            <person name="Hall N."/>
            <person name="Watson M."/>
            <person name="Adriaenssens E.M."/>
            <person name="Foster-Nyarko E."/>
            <person name="Jarju S."/>
            <person name="Secka A."/>
            <person name="Antonio M."/>
            <person name="Oren A."/>
            <person name="Chaudhuri R.R."/>
            <person name="La Ragione R."/>
            <person name="Hildebrand F."/>
            <person name="Pallen M.J."/>
        </authorList>
    </citation>
    <scope>NUCLEOTIDE SEQUENCE</scope>
    <source>
        <strain evidence="11">ChiHjej13B12-14962</strain>
    </source>
</reference>
<protein>
    <recommendedName>
        <fullName evidence="2">histidine kinase</fullName>
        <ecNumber evidence="2">2.7.13.3</ecNumber>
    </recommendedName>
</protein>
<dbReference type="InterPro" id="IPR050482">
    <property type="entry name" value="Sensor_HK_TwoCompSys"/>
</dbReference>
<comment type="caution">
    <text evidence="11">The sequence shown here is derived from an EMBL/GenBank/DDBJ whole genome shotgun (WGS) entry which is preliminary data.</text>
</comment>
<keyword evidence="8" id="KW-0902">Two-component regulatory system</keyword>
<dbReference type="EMBL" id="DYXC01000084">
    <property type="protein sequence ID" value="HJF14715.1"/>
    <property type="molecule type" value="Genomic_DNA"/>
</dbReference>
<keyword evidence="5" id="KW-0547">Nucleotide-binding</keyword>
<keyword evidence="6 11" id="KW-0418">Kinase</keyword>
<proteinExistence type="predicted"/>
<feature type="domain" description="Signal transduction histidine kinase subgroup 3 dimerisation and phosphoacceptor" evidence="10">
    <location>
        <begin position="200"/>
        <end position="266"/>
    </location>
</feature>
<dbReference type="Pfam" id="PF07730">
    <property type="entry name" value="HisKA_3"/>
    <property type="match status" value="1"/>
</dbReference>
<accession>A0A921FM51</accession>
<dbReference type="PANTHER" id="PTHR24421">
    <property type="entry name" value="NITRATE/NITRITE SENSOR PROTEIN NARX-RELATED"/>
    <property type="match status" value="1"/>
</dbReference>
<dbReference type="InterPro" id="IPR011712">
    <property type="entry name" value="Sig_transdc_His_kin_sub3_dim/P"/>
</dbReference>
<dbReference type="GO" id="GO:0000155">
    <property type="term" value="F:phosphorelay sensor kinase activity"/>
    <property type="evidence" value="ECO:0007669"/>
    <property type="project" value="InterPro"/>
</dbReference>
<evidence type="ECO:0000256" key="4">
    <source>
        <dbReference type="ARBA" id="ARBA00022679"/>
    </source>
</evidence>
<dbReference type="Proteomes" id="UP000703315">
    <property type="component" value="Unassembled WGS sequence"/>
</dbReference>
<evidence type="ECO:0000256" key="1">
    <source>
        <dbReference type="ARBA" id="ARBA00000085"/>
    </source>
</evidence>
<feature type="transmembrane region" description="Helical" evidence="9">
    <location>
        <begin position="111"/>
        <end position="133"/>
    </location>
</feature>
<reference evidence="11" key="2">
    <citation type="submission" date="2021-09" db="EMBL/GenBank/DDBJ databases">
        <authorList>
            <person name="Gilroy R."/>
        </authorList>
    </citation>
    <scope>NUCLEOTIDE SEQUENCE</scope>
    <source>
        <strain evidence="11">ChiHjej13B12-14962</strain>
    </source>
</reference>